<feature type="transmembrane region" description="Helical" evidence="10">
    <location>
        <begin position="326"/>
        <end position="347"/>
    </location>
</feature>
<feature type="transmembrane region" description="Helical" evidence="10">
    <location>
        <begin position="6"/>
        <end position="26"/>
    </location>
</feature>
<dbReference type="RefSeq" id="WP_274231470.1">
    <property type="nucleotide sequence ID" value="NZ_BAABHQ010000020.1"/>
</dbReference>
<gene>
    <name evidence="12" type="ORF">GCM10023203_51480</name>
</gene>
<proteinExistence type="predicted"/>
<comment type="subcellular location">
    <subcellularLocation>
        <location evidence="1">Cell membrane</location>
        <topology evidence="1">Multi-pass membrane protein</topology>
    </subcellularLocation>
</comment>
<evidence type="ECO:0000256" key="1">
    <source>
        <dbReference type="ARBA" id="ARBA00004651"/>
    </source>
</evidence>
<dbReference type="EMBL" id="BAABHQ010000020">
    <property type="protein sequence ID" value="GAA4891479.1"/>
    <property type="molecule type" value="Genomic_DNA"/>
</dbReference>
<evidence type="ECO:0000256" key="8">
    <source>
        <dbReference type="ARBA" id="ARBA00023136"/>
    </source>
</evidence>
<dbReference type="Pfam" id="PF00999">
    <property type="entry name" value="Na_H_Exchanger"/>
    <property type="match status" value="1"/>
</dbReference>
<comment type="caution">
    <text evidence="12">The sequence shown here is derived from an EMBL/GenBank/DDBJ whole genome shotgun (WGS) entry which is preliminary data.</text>
</comment>
<evidence type="ECO:0000313" key="12">
    <source>
        <dbReference type="EMBL" id="GAA4891479.1"/>
    </source>
</evidence>
<dbReference type="NCBIfam" id="NF003716">
    <property type="entry name" value="PRK05326.1-3"/>
    <property type="match status" value="1"/>
</dbReference>
<evidence type="ECO:0000256" key="4">
    <source>
        <dbReference type="ARBA" id="ARBA00022475"/>
    </source>
</evidence>
<dbReference type="InterPro" id="IPR036721">
    <property type="entry name" value="RCK_C_sf"/>
</dbReference>
<keyword evidence="4" id="KW-1003">Cell membrane</keyword>
<dbReference type="PANTHER" id="PTHR32507:SF7">
    <property type="entry name" value="K(+)_H(+) ANTIPORTER NHAP2"/>
    <property type="match status" value="1"/>
</dbReference>
<dbReference type="Gene3D" id="1.20.1530.20">
    <property type="match status" value="1"/>
</dbReference>
<keyword evidence="3" id="KW-0050">Antiport</keyword>
<dbReference type="SUPFAM" id="SSF116726">
    <property type="entry name" value="TrkA C-terminal domain-like"/>
    <property type="match status" value="1"/>
</dbReference>
<keyword evidence="13" id="KW-1185">Reference proteome</keyword>
<feature type="transmembrane region" description="Helical" evidence="10">
    <location>
        <begin position="118"/>
        <end position="138"/>
    </location>
</feature>
<feature type="transmembrane region" description="Helical" evidence="10">
    <location>
        <begin position="159"/>
        <end position="178"/>
    </location>
</feature>
<evidence type="ECO:0000259" key="11">
    <source>
        <dbReference type="PROSITE" id="PS51202"/>
    </source>
</evidence>
<feature type="transmembrane region" description="Helical" evidence="10">
    <location>
        <begin position="234"/>
        <end position="254"/>
    </location>
</feature>
<feature type="compositionally biased region" description="Gly residues" evidence="9">
    <location>
        <begin position="513"/>
        <end position="524"/>
    </location>
</feature>
<evidence type="ECO:0000256" key="3">
    <source>
        <dbReference type="ARBA" id="ARBA00022449"/>
    </source>
</evidence>
<feature type="transmembrane region" description="Helical" evidence="10">
    <location>
        <begin position="291"/>
        <end position="314"/>
    </location>
</feature>
<dbReference type="InterPro" id="IPR006153">
    <property type="entry name" value="Cation/H_exchanger_TM"/>
</dbReference>
<sequence>MDQLPLLLGIGAGVVLVSVLAVRVSTRVGLPSLLIYLAIGVALGESGLGISFDDAALTQALGVAALVLILADGGLSTRWTTVRPALGLGLALSTVAVAVSIGVTGLALWALLGLDLRIAFLWGAVLSSTDAAAVFSVLRNLGLPGRLTGALELESGLNDAPVFLAVVILSSTAALSWLDPLLVVYELVLGGLLGGALGRLGALGLRRAALPATGLYPLATLAVCILAFASAQLLHASGLLATYVAALVLGNSTLPHREGSRSFAEGLGWLAQIGLFVLLGLYVSPGRLVDAVVPALIAGAVLVVAARPLSVAAASIGFRVPWREQAFLSWAGLRGAVPIVLALIPLTEGVPGAQPLVDAVFVLVVVLVLVQGTTLPLVARWLGLAGDSRVEEIEVDAAPLDTLRADLLQMTVPVGSRLHGVYVRELRLPEGSGLSLVVRDGASFTPQGASRLQEGDQLLVVTTETARDAAEQRLRSVDRSGRLARWRGDTGGTPDLRGGRDDGGTRGRRATPPGGGTGPGTMDR</sequence>
<dbReference type="Gene3D" id="3.30.70.1450">
    <property type="entry name" value="Regulator of K+ conductance, C-terminal domain"/>
    <property type="match status" value="1"/>
</dbReference>
<feature type="transmembrane region" description="Helical" evidence="10">
    <location>
        <begin position="87"/>
        <end position="112"/>
    </location>
</feature>
<feature type="transmembrane region" description="Helical" evidence="10">
    <location>
        <begin position="184"/>
        <end position="202"/>
    </location>
</feature>
<reference evidence="13" key="1">
    <citation type="journal article" date="2019" name="Int. J. Syst. Evol. Microbiol.">
        <title>The Global Catalogue of Microorganisms (GCM) 10K type strain sequencing project: providing services to taxonomists for standard genome sequencing and annotation.</title>
        <authorList>
            <consortium name="The Broad Institute Genomics Platform"/>
            <consortium name="The Broad Institute Genome Sequencing Center for Infectious Disease"/>
            <person name="Wu L."/>
            <person name="Ma J."/>
        </authorList>
    </citation>
    <scope>NUCLEOTIDE SEQUENCE [LARGE SCALE GENOMIC DNA]</scope>
    <source>
        <strain evidence="13">JCM 17983</strain>
    </source>
</reference>
<dbReference type="InterPro" id="IPR038770">
    <property type="entry name" value="Na+/solute_symporter_sf"/>
</dbReference>
<keyword evidence="8 10" id="KW-0472">Membrane</keyword>
<evidence type="ECO:0000256" key="5">
    <source>
        <dbReference type="ARBA" id="ARBA00022692"/>
    </source>
</evidence>
<dbReference type="PANTHER" id="PTHR32507">
    <property type="entry name" value="NA(+)/H(+) ANTIPORTER 1"/>
    <property type="match status" value="1"/>
</dbReference>
<evidence type="ECO:0000256" key="9">
    <source>
        <dbReference type="SAM" id="MobiDB-lite"/>
    </source>
</evidence>
<dbReference type="InterPro" id="IPR006037">
    <property type="entry name" value="RCK_C"/>
</dbReference>
<evidence type="ECO:0000256" key="10">
    <source>
        <dbReference type="SAM" id="Phobius"/>
    </source>
</evidence>
<evidence type="ECO:0000256" key="7">
    <source>
        <dbReference type="ARBA" id="ARBA00023065"/>
    </source>
</evidence>
<evidence type="ECO:0000256" key="2">
    <source>
        <dbReference type="ARBA" id="ARBA00022448"/>
    </source>
</evidence>
<feature type="transmembrane region" description="Helical" evidence="10">
    <location>
        <begin position="33"/>
        <end position="50"/>
    </location>
</feature>
<feature type="region of interest" description="Disordered" evidence="9">
    <location>
        <begin position="481"/>
        <end position="524"/>
    </location>
</feature>
<keyword evidence="2" id="KW-0813">Transport</keyword>
<feature type="transmembrane region" description="Helical" evidence="10">
    <location>
        <begin position="56"/>
        <end position="75"/>
    </location>
</feature>
<feature type="domain" description="RCK C-terminal" evidence="11">
    <location>
        <begin position="395"/>
        <end position="476"/>
    </location>
</feature>
<dbReference type="NCBIfam" id="NF003715">
    <property type="entry name" value="PRK05326.1-2"/>
    <property type="match status" value="1"/>
</dbReference>
<keyword evidence="7" id="KW-0406">Ion transport</keyword>
<protein>
    <submittedName>
        <fullName evidence="12">Potassium/proton antiporter</fullName>
    </submittedName>
</protein>
<name>A0ABP9F0K3_9PSEU</name>
<organism evidence="12 13">
    <name type="scientific">Actinomycetospora straminea</name>
    <dbReference type="NCBI Taxonomy" id="663607"/>
    <lineage>
        <taxon>Bacteria</taxon>
        <taxon>Bacillati</taxon>
        <taxon>Actinomycetota</taxon>
        <taxon>Actinomycetes</taxon>
        <taxon>Pseudonocardiales</taxon>
        <taxon>Pseudonocardiaceae</taxon>
        <taxon>Actinomycetospora</taxon>
    </lineage>
</organism>
<dbReference type="PROSITE" id="PS51202">
    <property type="entry name" value="RCK_C"/>
    <property type="match status" value="1"/>
</dbReference>
<feature type="transmembrane region" description="Helical" evidence="10">
    <location>
        <begin position="266"/>
        <end position="285"/>
    </location>
</feature>
<dbReference type="Pfam" id="PF02080">
    <property type="entry name" value="TrkA_C"/>
    <property type="match status" value="1"/>
</dbReference>
<feature type="transmembrane region" description="Helical" evidence="10">
    <location>
        <begin position="359"/>
        <end position="379"/>
    </location>
</feature>
<evidence type="ECO:0000256" key="6">
    <source>
        <dbReference type="ARBA" id="ARBA00022989"/>
    </source>
</evidence>
<keyword evidence="6 10" id="KW-1133">Transmembrane helix</keyword>
<feature type="transmembrane region" description="Helical" evidence="10">
    <location>
        <begin position="209"/>
        <end position="228"/>
    </location>
</feature>
<keyword evidence="5 10" id="KW-0812">Transmembrane</keyword>
<evidence type="ECO:0000313" key="13">
    <source>
        <dbReference type="Proteomes" id="UP001500457"/>
    </source>
</evidence>
<accession>A0ABP9F0K3</accession>
<dbReference type="Proteomes" id="UP001500457">
    <property type="component" value="Unassembled WGS sequence"/>
</dbReference>